<dbReference type="Proteomes" id="UP000199310">
    <property type="component" value="Unassembled WGS sequence"/>
</dbReference>
<gene>
    <name evidence="2" type="ORF">SAMN04488122_3314</name>
</gene>
<accession>A0A1I0RSF0</accession>
<evidence type="ECO:0000256" key="1">
    <source>
        <dbReference type="SAM" id="SignalP"/>
    </source>
</evidence>
<evidence type="ECO:0000313" key="2">
    <source>
        <dbReference type="EMBL" id="SEW44284.1"/>
    </source>
</evidence>
<feature type="chain" id="PRO_5011726940" evidence="1">
    <location>
        <begin position="30"/>
        <end position="246"/>
    </location>
</feature>
<reference evidence="3" key="1">
    <citation type="submission" date="2016-10" db="EMBL/GenBank/DDBJ databases">
        <authorList>
            <person name="Varghese N."/>
            <person name="Submissions S."/>
        </authorList>
    </citation>
    <scope>NUCLEOTIDE SEQUENCE [LARGE SCALE GENOMIC DNA]</scope>
    <source>
        <strain evidence="3">DSM 3695</strain>
    </source>
</reference>
<name>A0A1I0RSF0_9BACT</name>
<sequence>MSVLPDMPIRKCLYAFSLLCLSIPGIVSAQMSGPENVMIDGKLSEWADPLPNFDKATLLYYVVHNDKDFLYIAIKRSRWAEKIRAEGRILFSVGATGVKGNTLKIVYPASDNYDPVDMWNFLQFSQPGSRNTTTETIYNDYGIQAGGRFWTTTAENGDKASSSSGQSEKPMNAVSGADCELAIPLKLLPATTSGYTIQISLRGDAASASAVSVLSSLGGMRLPPEIEDKVRDTNTSTTLTINYSLK</sequence>
<evidence type="ECO:0000313" key="3">
    <source>
        <dbReference type="Proteomes" id="UP000199310"/>
    </source>
</evidence>
<feature type="signal peptide" evidence="1">
    <location>
        <begin position="1"/>
        <end position="29"/>
    </location>
</feature>
<keyword evidence="3" id="KW-1185">Reference proteome</keyword>
<dbReference type="AlphaFoldDB" id="A0A1I0RSF0"/>
<organism evidence="2 3">
    <name type="scientific">Chitinophaga arvensicola</name>
    <dbReference type="NCBI Taxonomy" id="29529"/>
    <lineage>
        <taxon>Bacteria</taxon>
        <taxon>Pseudomonadati</taxon>
        <taxon>Bacteroidota</taxon>
        <taxon>Chitinophagia</taxon>
        <taxon>Chitinophagales</taxon>
        <taxon>Chitinophagaceae</taxon>
        <taxon>Chitinophaga</taxon>
    </lineage>
</organism>
<dbReference type="STRING" id="29529.SAMN04488122_3314"/>
<dbReference type="RefSeq" id="WP_089896543.1">
    <property type="nucleotide sequence ID" value="NZ_FOJG01000001.1"/>
</dbReference>
<dbReference type="OrthoDB" id="1523672at2"/>
<dbReference type="EMBL" id="FOJG01000001">
    <property type="protein sequence ID" value="SEW44284.1"/>
    <property type="molecule type" value="Genomic_DNA"/>
</dbReference>
<proteinExistence type="predicted"/>
<protein>
    <submittedName>
        <fullName evidence="2">Uncharacterized protein</fullName>
    </submittedName>
</protein>
<keyword evidence="1" id="KW-0732">Signal</keyword>